<dbReference type="PANTHER" id="PTHR35617">
    <property type="entry name" value="PHAGE_INTEGRASE DOMAIN-CONTAINING PROTEIN"/>
    <property type="match status" value="1"/>
</dbReference>
<dbReference type="EMBL" id="JAUCMX010000015">
    <property type="protein sequence ID" value="KAK3521415.1"/>
    <property type="molecule type" value="Genomic_DNA"/>
</dbReference>
<feature type="region of interest" description="Disordered" evidence="1">
    <location>
        <begin position="83"/>
        <end position="103"/>
    </location>
</feature>
<evidence type="ECO:0000313" key="3">
    <source>
        <dbReference type="Proteomes" id="UP001274896"/>
    </source>
</evidence>
<gene>
    <name evidence="2" type="ORF">QTP70_004442</name>
</gene>
<sequence length="251" mass="27596">MRVLNYLDDWLTLAHSKAMAANGARAYEVARPQDQPREVCAFSISENHLPGSVLGFHHDAGMSIFCLGGFHTVSSKCRSARPEPLCRRGAKSPQPHGGGSQRDSFVRQAVPVLAQRRLKPSCRLRLPSWDLSVVLDGLLEAPFEPMESASEKFLTLKAALLLALDSLRRVRDLQALLVASACLEFAPGMSKAILHPRAGYVPKVPRMAGCPVILQAFCLPPHESAEQERLHLLCPVRALKTYVHHSGSWPI</sequence>
<name>A0AAE0QHV8_9TELE</name>
<accession>A0AAE0QHV8</accession>
<dbReference type="PANTHER" id="PTHR35617:SF3">
    <property type="entry name" value="CORE-BINDING (CB) DOMAIN-CONTAINING PROTEIN"/>
    <property type="match status" value="1"/>
</dbReference>
<evidence type="ECO:0000256" key="1">
    <source>
        <dbReference type="SAM" id="MobiDB-lite"/>
    </source>
</evidence>
<dbReference type="AlphaFoldDB" id="A0AAE0QHV8"/>
<dbReference type="Proteomes" id="UP001274896">
    <property type="component" value="Unassembled WGS sequence"/>
</dbReference>
<keyword evidence="3" id="KW-1185">Reference proteome</keyword>
<comment type="caution">
    <text evidence="2">The sequence shown here is derived from an EMBL/GenBank/DDBJ whole genome shotgun (WGS) entry which is preliminary data.</text>
</comment>
<proteinExistence type="predicted"/>
<organism evidence="2 3">
    <name type="scientific">Hemibagrus guttatus</name>
    <dbReference type="NCBI Taxonomy" id="175788"/>
    <lineage>
        <taxon>Eukaryota</taxon>
        <taxon>Metazoa</taxon>
        <taxon>Chordata</taxon>
        <taxon>Craniata</taxon>
        <taxon>Vertebrata</taxon>
        <taxon>Euteleostomi</taxon>
        <taxon>Actinopterygii</taxon>
        <taxon>Neopterygii</taxon>
        <taxon>Teleostei</taxon>
        <taxon>Ostariophysi</taxon>
        <taxon>Siluriformes</taxon>
        <taxon>Bagridae</taxon>
        <taxon>Hemibagrus</taxon>
    </lineage>
</organism>
<reference evidence="2" key="1">
    <citation type="submission" date="2023-06" db="EMBL/GenBank/DDBJ databases">
        <title>Male Hemibagrus guttatus genome.</title>
        <authorList>
            <person name="Bian C."/>
        </authorList>
    </citation>
    <scope>NUCLEOTIDE SEQUENCE</scope>
    <source>
        <strain evidence="2">Male_cb2023</strain>
        <tissue evidence="2">Muscle</tissue>
    </source>
</reference>
<evidence type="ECO:0000313" key="2">
    <source>
        <dbReference type="EMBL" id="KAK3521415.1"/>
    </source>
</evidence>
<protein>
    <submittedName>
        <fullName evidence="2">Uncharacterized protein</fullName>
    </submittedName>
</protein>